<keyword evidence="2" id="KW-1185">Reference proteome</keyword>
<reference evidence="1" key="2">
    <citation type="submission" date="2025-09" db="UniProtKB">
        <authorList>
            <consortium name="Ensembl"/>
        </authorList>
    </citation>
    <scope>IDENTIFICATION</scope>
</reference>
<dbReference type="Ensembl" id="ENSSRHT00000070394.1">
    <property type="protein sequence ID" value="ENSSRHP00000068526.1"/>
    <property type="gene ID" value="ENSSRHG00000034073.1"/>
</dbReference>
<dbReference type="InterPro" id="IPR040958">
    <property type="entry name" value="SNAD1"/>
</dbReference>
<sequence length="260" mass="29642">MCIQGDQVPVNTEVLAKMIWYFDDKLQPTLHDTPNQYSVVIRVPYQQCTDKFSLDSVFSTNEVKKAFKDFKTNSQQRIYEVTKDSVSLTATKPSRIQISSSKETLHSEYIRINPKYAGNTSPLDKILNMINDDQCVVLYTYNSPCITKCINDKDDSITYGLSNWLNTQTTGIKAFIFQEIWHGDSTASSENLEKQFAKINNLVPLYRCVKNNNQMQCYKCGDAGSEKLHQNFTMVSFNSVSVLSFLLLNTLVLHITPARI</sequence>
<dbReference type="AlphaFoldDB" id="A0A673KPU3"/>
<proteinExistence type="predicted"/>
<dbReference type="Proteomes" id="UP000472270">
    <property type="component" value="Unassembled WGS sequence"/>
</dbReference>
<organism evidence="1 2">
    <name type="scientific">Sinocyclocheilus rhinocerous</name>
    <dbReference type="NCBI Taxonomy" id="307959"/>
    <lineage>
        <taxon>Eukaryota</taxon>
        <taxon>Metazoa</taxon>
        <taxon>Chordata</taxon>
        <taxon>Craniata</taxon>
        <taxon>Vertebrata</taxon>
        <taxon>Euteleostomi</taxon>
        <taxon>Actinopterygii</taxon>
        <taxon>Neopterygii</taxon>
        <taxon>Teleostei</taxon>
        <taxon>Ostariophysi</taxon>
        <taxon>Cypriniformes</taxon>
        <taxon>Cyprinidae</taxon>
        <taxon>Cyprininae</taxon>
        <taxon>Sinocyclocheilus</taxon>
    </lineage>
</organism>
<dbReference type="Pfam" id="PF18744">
    <property type="entry name" value="SNAD1"/>
    <property type="match status" value="1"/>
</dbReference>
<evidence type="ECO:0000313" key="2">
    <source>
        <dbReference type="Proteomes" id="UP000472270"/>
    </source>
</evidence>
<evidence type="ECO:0000313" key="1">
    <source>
        <dbReference type="Ensembl" id="ENSSRHP00000068526.1"/>
    </source>
</evidence>
<accession>A0A673KPU3</accession>
<reference evidence="1" key="1">
    <citation type="submission" date="2025-08" db="UniProtKB">
        <authorList>
            <consortium name="Ensembl"/>
        </authorList>
    </citation>
    <scope>IDENTIFICATION</scope>
</reference>
<protein>
    <submittedName>
        <fullName evidence="1">Uncharacterized protein</fullName>
    </submittedName>
</protein>
<name>A0A673KPU3_9TELE</name>